<keyword evidence="2" id="KW-1003">Cell membrane</keyword>
<name>A0A1H0SAM5_9CLOT</name>
<proteinExistence type="predicted"/>
<dbReference type="GO" id="GO:0005886">
    <property type="term" value="C:plasma membrane"/>
    <property type="evidence" value="ECO:0007669"/>
    <property type="project" value="UniProtKB-SubCell"/>
</dbReference>
<dbReference type="OrthoDB" id="9775950at2"/>
<dbReference type="InterPro" id="IPR050833">
    <property type="entry name" value="Poly_Biosynth_Transport"/>
</dbReference>
<evidence type="ECO:0000256" key="4">
    <source>
        <dbReference type="ARBA" id="ARBA00022989"/>
    </source>
</evidence>
<evidence type="ECO:0000256" key="3">
    <source>
        <dbReference type="ARBA" id="ARBA00022692"/>
    </source>
</evidence>
<comment type="subcellular location">
    <subcellularLocation>
        <location evidence="1">Cell membrane</location>
        <topology evidence="1">Multi-pass membrane protein</topology>
    </subcellularLocation>
</comment>
<dbReference type="InterPro" id="IPR024923">
    <property type="entry name" value="PG_synth_SpoVB"/>
</dbReference>
<dbReference type="Proteomes" id="UP000198597">
    <property type="component" value="Unassembled WGS sequence"/>
</dbReference>
<organism evidence="6 7">
    <name type="scientific">Clostridium gasigenes</name>
    <dbReference type="NCBI Taxonomy" id="94869"/>
    <lineage>
        <taxon>Bacteria</taxon>
        <taxon>Bacillati</taxon>
        <taxon>Bacillota</taxon>
        <taxon>Clostridia</taxon>
        <taxon>Eubacteriales</taxon>
        <taxon>Clostridiaceae</taxon>
        <taxon>Clostridium</taxon>
    </lineage>
</organism>
<evidence type="ECO:0000313" key="6">
    <source>
        <dbReference type="EMBL" id="SDP38226.1"/>
    </source>
</evidence>
<dbReference type="PANTHER" id="PTHR30250:SF21">
    <property type="entry name" value="LIPID II FLIPPASE MURJ"/>
    <property type="match status" value="1"/>
</dbReference>
<accession>A0A1H0SAM5</accession>
<dbReference type="AlphaFoldDB" id="A0A1H0SAM5"/>
<dbReference type="Pfam" id="PF01943">
    <property type="entry name" value="Polysacc_synt"/>
    <property type="match status" value="1"/>
</dbReference>
<dbReference type="STRING" id="94869.SAMN04488529_104225"/>
<dbReference type="GeneID" id="65308407"/>
<dbReference type="PANTHER" id="PTHR30250">
    <property type="entry name" value="PST FAMILY PREDICTED COLANIC ACID TRANSPORTER"/>
    <property type="match status" value="1"/>
</dbReference>
<gene>
    <name evidence="6" type="ORF">SAMN04488529_104225</name>
</gene>
<keyword evidence="7" id="KW-1185">Reference proteome</keyword>
<reference evidence="6 7" key="1">
    <citation type="submission" date="2016-10" db="EMBL/GenBank/DDBJ databases">
        <authorList>
            <person name="de Groot N.N."/>
        </authorList>
    </citation>
    <scope>NUCLEOTIDE SEQUENCE [LARGE SCALE GENOMIC DNA]</scope>
    <source>
        <strain evidence="6 7">DSM 12272</strain>
    </source>
</reference>
<sequence>MEERSAGRGFLILSIAGILGKILAALYVPLLTGLIGTDGYGIYYKGYDVFIFLFAISSFGAQPAITKVVTELRVLGNHKDALRAMKLARKYLAIGGFLISALFMIIAFPLANMVSKGSGGFTFMFLAPAIFFAAVLSAYRGYMQGIEDMQSLAISSIIEQLVNVVLSLVCAFLLLKVGGGDKEWGSAGATIGTSLGAIVAIIYIMYIYEKRNYEDEAYALDTGKKKVSDKKIIRKLIKYGLPITLVAAIQNAAGMVDMFTVTNRLEFAGFTATSDMYGTLGQYKTLIYVPLTIVTALGTSMFPRIIRAFVERNKKDLRKQMSYSFRLTYIITIPATFGLAILSKEIYVFLFNKTTGYELLMFGSAALILMAITTIQNVILQGINKFYLIMATASLGLLAKFIANYLLVGITDINIMGAVIGNFLAFGIPLVINHIKLQKTFKIKIPIIRQSIVPLISSIVMSFTIIFIRIPLFRVFSILGVQGRLVTAIGTIILMAIGGVVYLVVMVYFGGIRKIDLDMVSPRLYTLMPRGIRKQLG</sequence>
<evidence type="ECO:0000256" key="2">
    <source>
        <dbReference type="ARBA" id="ARBA00022475"/>
    </source>
</evidence>
<evidence type="ECO:0000256" key="1">
    <source>
        <dbReference type="ARBA" id="ARBA00004651"/>
    </source>
</evidence>
<evidence type="ECO:0000313" key="7">
    <source>
        <dbReference type="Proteomes" id="UP000198597"/>
    </source>
</evidence>
<dbReference type="RefSeq" id="WP_089968889.1">
    <property type="nucleotide sequence ID" value="NZ_CP071376.1"/>
</dbReference>
<dbReference type="InterPro" id="IPR002797">
    <property type="entry name" value="Polysacc_synth"/>
</dbReference>
<dbReference type="PIRSF" id="PIRSF038958">
    <property type="entry name" value="PG_synth_SpoVB"/>
    <property type="match status" value="1"/>
</dbReference>
<dbReference type="EMBL" id="FNJM01000004">
    <property type="protein sequence ID" value="SDP38226.1"/>
    <property type="molecule type" value="Genomic_DNA"/>
</dbReference>
<keyword evidence="4" id="KW-1133">Transmembrane helix</keyword>
<protein>
    <submittedName>
        <fullName evidence="6">Stage V sporulation protein B</fullName>
    </submittedName>
</protein>
<keyword evidence="3" id="KW-0812">Transmembrane</keyword>
<evidence type="ECO:0000256" key="5">
    <source>
        <dbReference type="ARBA" id="ARBA00023136"/>
    </source>
</evidence>
<keyword evidence="5" id="KW-0472">Membrane</keyword>
<dbReference type="CDD" id="cd13124">
    <property type="entry name" value="MATE_SpoVB_like"/>
    <property type="match status" value="1"/>
</dbReference>